<evidence type="ECO:0000313" key="2">
    <source>
        <dbReference type="EMBL" id="MBC2605804.1"/>
    </source>
</evidence>
<dbReference type="AlphaFoldDB" id="A0A7X1B540"/>
<dbReference type="PANTHER" id="PTHR43190">
    <property type="entry name" value="N-ACETYL-D-GLUCOSAMINE KINASE"/>
    <property type="match status" value="1"/>
</dbReference>
<organism evidence="2 3">
    <name type="scientific">Pelagicoccus albus</name>
    <dbReference type="NCBI Taxonomy" id="415222"/>
    <lineage>
        <taxon>Bacteria</taxon>
        <taxon>Pseudomonadati</taxon>
        <taxon>Verrucomicrobiota</taxon>
        <taxon>Opitutia</taxon>
        <taxon>Puniceicoccales</taxon>
        <taxon>Pelagicoccaceae</taxon>
        <taxon>Pelagicoccus</taxon>
    </lineage>
</organism>
<feature type="domain" description="ATPase BadF/BadG/BcrA/BcrD type" evidence="1">
    <location>
        <begin position="7"/>
        <end position="264"/>
    </location>
</feature>
<name>A0A7X1B540_9BACT</name>
<dbReference type="PANTHER" id="PTHR43190:SF3">
    <property type="entry name" value="N-ACETYL-D-GLUCOSAMINE KINASE"/>
    <property type="match status" value="1"/>
</dbReference>
<reference evidence="2 3" key="1">
    <citation type="submission" date="2020-07" db="EMBL/GenBank/DDBJ databases">
        <authorList>
            <person name="Feng X."/>
        </authorList>
    </citation>
    <scope>NUCLEOTIDE SEQUENCE [LARGE SCALE GENOMIC DNA]</scope>
    <source>
        <strain evidence="2 3">JCM23202</strain>
    </source>
</reference>
<dbReference type="EMBL" id="JACHVC010000007">
    <property type="protein sequence ID" value="MBC2605804.1"/>
    <property type="molecule type" value="Genomic_DNA"/>
</dbReference>
<dbReference type="SUPFAM" id="SSF53067">
    <property type="entry name" value="Actin-like ATPase domain"/>
    <property type="match status" value="2"/>
</dbReference>
<evidence type="ECO:0000259" key="1">
    <source>
        <dbReference type="Pfam" id="PF01869"/>
    </source>
</evidence>
<proteinExistence type="predicted"/>
<protein>
    <recommendedName>
        <fullName evidence="1">ATPase BadF/BadG/BcrA/BcrD type domain-containing protein</fullName>
    </recommendedName>
</protein>
<dbReference type="CDD" id="cd24007">
    <property type="entry name" value="ASKHA_NBD_eukNAGK-like"/>
    <property type="match status" value="1"/>
</dbReference>
<keyword evidence="3" id="KW-1185">Reference proteome</keyword>
<dbReference type="Proteomes" id="UP000526501">
    <property type="component" value="Unassembled WGS sequence"/>
</dbReference>
<dbReference type="InterPro" id="IPR043129">
    <property type="entry name" value="ATPase_NBD"/>
</dbReference>
<dbReference type="Pfam" id="PF01869">
    <property type="entry name" value="BcrAD_BadFG"/>
    <property type="match status" value="1"/>
</dbReference>
<comment type="caution">
    <text evidence="2">The sequence shown here is derived from an EMBL/GenBank/DDBJ whole genome shotgun (WGS) entry which is preliminary data.</text>
</comment>
<accession>A0A7X1B540</accession>
<dbReference type="Gene3D" id="3.30.420.40">
    <property type="match status" value="2"/>
</dbReference>
<sequence length="276" mass="29040">MPVTQFIGVDGGGTNTRAVALDEHGNQLGSGHAAGSNPNNVGYAVAAQNIAKAIAGTGVLLGSQTSICLGIAGLRNEEEQSQLREALISANSLLKEARLHITHDLAIAHHAAFRGKAGIVLIAGTGSACYGRDDSGKEFRASGRDFAYDDPGSGYAIGIRAIENDLFPLENERERIAALAPRVIELANNGNDSAAAILREEATQISKLALKVYSELLESAAHPELALSGKLVTTPSSYRTLVLEALQSSMPGIRIVHTRMEPTLAAADLARRLVRD</sequence>
<dbReference type="RefSeq" id="WP_185659697.1">
    <property type="nucleotide sequence ID" value="NZ_CAWPOO010000007.1"/>
</dbReference>
<dbReference type="InterPro" id="IPR052519">
    <property type="entry name" value="Euk-type_GlcNAc_Kinase"/>
</dbReference>
<gene>
    <name evidence="2" type="ORF">H5P27_07090</name>
</gene>
<dbReference type="InterPro" id="IPR002731">
    <property type="entry name" value="ATPase_BadF"/>
</dbReference>
<evidence type="ECO:0000313" key="3">
    <source>
        <dbReference type="Proteomes" id="UP000526501"/>
    </source>
</evidence>